<reference evidence="3" key="2">
    <citation type="submission" date="2021-03" db="UniProtKB">
        <authorList>
            <consortium name="EnsemblPlants"/>
        </authorList>
    </citation>
    <scope>IDENTIFICATION</scope>
</reference>
<name>A0A803N506_CHEQI</name>
<sequence>MMDDPFGAVTLKYWYGGSFKTSRNGTLVYEGGIGRTFSIDPDQLCWWWLEDFAKHCGVENVEALLYLEPGEPLESGLRKVYSYNEVNGMREMLLKFRCVEIYVHKGVELPKLHPMPTQVQKKKAEPLTHDIAKHKLPIKRAPRLPLMIKDAPSQKDAPTSIVLCPFTNIDTTTQPISFFPKNKGKAKQNTQPLGSFYQPSPLLIDNSPFPDLTSNNSLLNDDDVWVDNRPKSPLDWGEILGFNDDLSGDEKDPLYDPAIDKRKNVMSLSKDEGNESDGSFDLDDDEEQNGELLTGIIDGYDSEVDEEDLTARERVRTCTAKLQQIANQLQKEVAEGKLGCEANREGWKEPEVVAEGSIPPCEGERHWPRSHHEAIAQPSQLGRGGRMIRGGRGSRGGRTGSAFGGESSSASTTGQGRGSRGGRGSKGGRGLRGGRGSRGLGVLFGADGSVLNQGPSQSNVHQGPSQVTQVDLPTQTSHI</sequence>
<evidence type="ECO:0000259" key="2">
    <source>
        <dbReference type="Pfam" id="PF26130"/>
    </source>
</evidence>
<keyword evidence="4" id="KW-1185">Reference proteome</keyword>
<evidence type="ECO:0000256" key="1">
    <source>
        <dbReference type="SAM" id="MobiDB-lite"/>
    </source>
</evidence>
<feature type="domain" description="PB1-like" evidence="2">
    <location>
        <begin position="8"/>
        <end position="104"/>
    </location>
</feature>
<protein>
    <recommendedName>
        <fullName evidence="2">PB1-like domain-containing protein</fullName>
    </recommendedName>
</protein>
<feature type="compositionally biased region" description="Low complexity" evidence="1">
    <location>
        <begin position="404"/>
        <end position="414"/>
    </location>
</feature>
<accession>A0A803N506</accession>
<organism evidence="3 4">
    <name type="scientific">Chenopodium quinoa</name>
    <name type="common">Quinoa</name>
    <dbReference type="NCBI Taxonomy" id="63459"/>
    <lineage>
        <taxon>Eukaryota</taxon>
        <taxon>Viridiplantae</taxon>
        <taxon>Streptophyta</taxon>
        <taxon>Embryophyta</taxon>
        <taxon>Tracheophyta</taxon>
        <taxon>Spermatophyta</taxon>
        <taxon>Magnoliopsida</taxon>
        <taxon>eudicotyledons</taxon>
        <taxon>Gunneridae</taxon>
        <taxon>Pentapetalae</taxon>
        <taxon>Caryophyllales</taxon>
        <taxon>Chenopodiaceae</taxon>
        <taxon>Chenopodioideae</taxon>
        <taxon>Atripliceae</taxon>
        <taxon>Chenopodium</taxon>
    </lineage>
</organism>
<proteinExistence type="predicted"/>
<dbReference type="InterPro" id="IPR058594">
    <property type="entry name" value="PB1-like_dom_pln"/>
</dbReference>
<reference evidence="3" key="1">
    <citation type="journal article" date="2017" name="Nature">
        <title>The genome of Chenopodium quinoa.</title>
        <authorList>
            <person name="Jarvis D.E."/>
            <person name="Ho Y.S."/>
            <person name="Lightfoot D.J."/>
            <person name="Schmoeckel S.M."/>
            <person name="Li B."/>
            <person name="Borm T.J.A."/>
            <person name="Ohyanagi H."/>
            <person name="Mineta K."/>
            <person name="Michell C.T."/>
            <person name="Saber N."/>
            <person name="Kharbatia N.M."/>
            <person name="Rupper R.R."/>
            <person name="Sharp A.R."/>
            <person name="Dally N."/>
            <person name="Boughton B.A."/>
            <person name="Woo Y.H."/>
            <person name="Gao G."/>
            <person name="Schijlen E.G.W.M."/>
            <person name="Guo X."/>
            <person name="Momin A.A."/>
            <person name="Negrao S."/>
            <person name="Al-Babili S."/>
            <person name="Gehring C."/>
            <person name="Roessner U."/>
            <person name="Jung C."/>
            <person name="Murphy K."/>
            <person name="Arold S.T."/>
            <person name="Gojobori T."/>
            <person name="van der Linden C.G."/>
            <person name="van Loo E.N."/>
            <person name="Jellen E.N."/>
            <person name="Maughan P.J."/>
            <person name="Tester M."/>
        </authorList>
    </citation>
    <scope>NUCLEOTIDE SEQUENCE [LARGE SCALE GENOMIC DNA]</scope>
    <source>
        <strain evidence="3">cv. PI 614886</strain>
    </source>
</reference>
<dbReference type="AlphaFoldDB" id="A0A803N506"/>
<dbReference type="Pfam" id="PF26130">
    <property type="entry name" value="PB1-like"/>
    <property type="match status" value="1"/>
</dbReference>
<dbReference type="Proteomes" id="UP000596660">
    <property type="component" value="Unplaced"/>
</dbReference>
<feature type="region of interest" description="Disordered" evidence="1">
    <location>
        <begin position="265"/>
        <end position="286"/>
    </location>
</feature>
<evidence type="ECO:0000313" key="4">
    <source>
        <dbReference type="Proteomes" id="UP000596660"/>
    </source>
</evidence>
<feature type="compositionally biased region" description="Gly residues" evidence="1">
    <location>
        <begin position="382"/>
        <end position="403"/>
    </location>
</feature>
<feature type="compositionally biased region" description="Gly residues" evidence="1">
    <location>
        <begin position="415"/>
        <end position="439"/>
    </location>
</feature>
<evidence type="ECO:0000313" key="3">
    <source>
        <dbReference type="EnsemblPlants" id="AUR62040640-RA:cds"/>
    </source>
</evidence>
<feature type="compositionally biased region" description="Polar residues" evidence="1">
    <location>
        <begin position="450"/>
        <end position="479"/>
    </location>
</feature>
<feature type="region of interest" description="Disordered" evidence="1">
    <location>
        <begin position="374"/>
        <end position="479"/>
    </location>
</feature>
<dbReference type="EnsemblPlants" id="AUR62040640-RA">
    <property type="protein sequence ID" value="AUR62040640-RA:cds"/>
    <property type="gene ID" value="AUR62040640"/>
</dbReference>
<dbReference type="Gramene" id="AUR62040640-RA">
    <property type="protein sequence ID" value="AUR62040640-RA:cds"/>
    <property type="gene ID" value="AUR62040640"/>
</dbReference>
<feature type="compositionally biased region" description="Acidic residues" evidence="1">
    <location>
        <begin position="274"/>
        <end position="286"/>
    </location>
</feature>